<dbReference type="PANTHER" id="PTHR43344">
    <property type="entry name" value="PHOSPHOSERINE PHOSPHATASE"/>
    <property type="match status" value="1"/>
</dbReference>
<dbReference type="SUPFAM" id="SSF56784">
    <property type="entry name" value="HAD-like"/>
    <property type="match status" value="1"/>
</dbReference>
<dbReference type="InterPro" id="IPR023214">
    <property type="entry name" value="HAD_sf"/>
</dbReference>
<organism evidence="7 8">
    <name type="scientific">Pseudonocardia eucalypti</name>
    <dbReference type="NCBI Taxonomy" id="648755"/>
    <lineage>
        <taxon>Bacteria</taxon>
        <taxon>Bacillati</taxon>
        <taxon>Actinomycetota</taxon>
        <taxon>Actinomycetes</taxon>
        <taxon>Pseudonocardiales</taxon>
        <taxon>Pseudonocardiaceae</taxon>
        <taxon>Pseudonocardia</taxon>
    </lineage>
</organism>
<feature type="region of interest" description="Disordered" evidence="5">
    <location>
        <begin position="1"/>
        <end position="24"/>
    </location>
</feature>
<evidence type="ECO:0000256" key="1">
    <source>
        <dbReference type="ARBA" id="ARBA00009184"/>
    </source>
</evidence>
<feature type="transmembrane region" description="Helical" evidence="6">
    <location>
        <begin position="262"/>
        <end position="285"/>
    </location>
</feature>
<dbReference type="Proteomes" id="UP001428817">
    <property type="component" value="Unassembled WGS sequence"/>
</dbReference>
<reference evidence="8" key="1">
    <citation type="journal article" date="2019" name="Int. J. Syst. Evol. Microbiol.">
        <title>The Global Catalogue of Microorganisms (GCM) 10K type strain sequencing project: providing services to taxonomists for standard genome sequencing and annotation.</title>
        <authorList>
            <consortium name="The Broad Institute Genomics Platform"/>
            <consortium name="The Broad Institute Genome Sequencing Center for Infectious Disease"/>
            <person name="Wu L."/>
            <person name="Ma J."/>
        </authorList>
    </citation>
    <scope>NUCLEOTIDE SEQUENCE [LARGE SCALE GENOMIC DNA]</scope>
    <source>
        <strain evidence="8">JCM 18303</strain>
    </source>
</reference>
<evidence type="ECO:0000256" key="3">
    <source>
        <dbReference type="ARBA" id="ARBA00022801"/>
    </source>
</evidence>
<protein>
    <submittedName>
        <fullName evidence="7">HAD family hydrolase</fullName>
    </submittedName>
</protein>
<keyword evidence="3 7" id="KW-0378">Hydrolase</keyword>
<sequence>MSGPATPPAKPATGRQTAPEDAHAGQGEGVAAFFDLDKTIIAGSSTLAFSGPLRERGLIGRRALVRSGYAQLLLMVAGADANFMERMRERISALCVGWEVAEVRAVIDQALHEILRPMIYREAADLIDWHHRRGHEVVVVSASGVEMVEPIAAALGAQHAAATRMAVADGRYTGEIEFYCYGEGKATAARELAARHGYRLADCYAYTDSITDLPLLEVVGHPHAVNPDRALRRVAQARGWPVLNFAAPVPLYSRMRARVRSLLPAGSVPLMLAATGVVAITLLGWRRYGRLARMTQVPEGVATPRSDQRKWIHSASETVHLRSALDVTAATH</sequence>
<keyword evidence="4" id="KW-0460">Magnesium</keyword>
<comment type="similarity">
    <text evidence="1">Belongs to the HAD-like hydrolase superfamily. SerB family.</text>
</comment>
<evidence type="ECO:0000313" key="8">
    <source>
        <dbReference type="Proteomes" id="UP001428817"/>
    </source>
</evidence>
<keyword evidence="6" id="KW-1133">Transmembrane helix</keyword>
<dbReference type="PANTHER" id="PTHR43344:SF13">
    <property type="entry name" value="PHOSPHATASE RV3661-RELATED"/>
    <property type="match status" value="1"/>
</dbReference>
<dbReference type="GO" id="GO:0016787">
    <property type="term" value="F:hydrolase activity"/>
    <property type="evidence" value="ECO:0007669"/>
    <property type="project" value="UniProtKB-KW"/>
</dbReference>
<keyword evidence="8" id="KW-1185">Reference proteome</keyword>
<keyword evidence="2" id="KW-0479">Metal-binding</keyword>
<gene>
    <name evidence="7" type="ORF">GCM10023321_04630</name>
</gene>
<evidence type="ECO:0000256" key="6">
    <source>
        <dbReference type="SAM" id="Phobius"/>
    </source>
</evidence>
<evidence type="ECO:0000256" key="2">
    <source>
        <dbReference type="ARBA" id="ARBA00022723"/>
    </source>
</evidence>
<dbReference type="Pfam" id="PF12710">
    <property type="entry name" value="HAD"/>
    <property type="match status" value="1"/>
</dbReference>
<dbReference type="InterPro" id="IPR050582">
    <property type="entry name" value="HAD-like_SerB"/>
</dbReference>
<dbReference type="NCBIfam" id="TIGR01490">
    <property type="entry name" value="HAD-SF-IB-hyp1"/>
    <property type="match status" value="1"/>
</dbReference>
<dbReference type="EMBL" id="BAABJP010000001">
    <property type="protein sequence ID" value="GAA5145956.1"/>
    <property type="molecule type" value="Genomic_DNA"/>
</dbReference>
<dbReference type="CDD" id="cd02612">
    <property type="entry name" value="HAD_PGPPase"/>
    <property type="match status" value="1"/>
</dbReference>
<comment type="caution">
    <text evidence="7">The sequence shown here is derived from an EMBL/GenBank/DDBJ whole genome shotgun (WGS) entry which is preliminary data.</text>
</comment>
<proteinExistence type="inferred from homology"/>
<evidence type="ECO:0000313" key="7">
    <source>
        <dbReference type="EMBL" id="GAA5145956.1"/>
    </source>
</evidence>
<feature type="compositionally biased region" description="Pro residues" evidence="5">
    <location>
        <begin position="1"/>
        <end position="10"/>
    </location>
</feature>
<dbReference type="Gene3D" id="1.20.1440.100">
    <property type="entry name" value="SG protein - dephosphorylation function"/>
    <property type="match status" value="1"/>
</dbReference>
<name>A0ABP9PHU6_9PSEU</name>
<dbReference type="InterPro" id="IPR006385">
    <property type="entry name" value="HAD_hydro_SerB1"/>
</dbReference>
<evidence type="ECO:0000256" key="4">
    <source>
        <dbReference type="ARBA" id="ARBA00022842"/>
    </source>
</evidence>
<dbReference type="RefSeq" id="WP_185058716.1">
    <property type="nucleotide sequence ID" value="NZ_BAABJP010000001.1"/>
</dbReference>
<dbReference type="InterPro" id="IPR036412">
    <property type="entry name" value="HAD-like_sf"/>
</dbReference>
<evidence type="ECO:0000256" key="5">
    <source>
        <dbReference type="SAM" id="MobiDB-lite"/>
    </source>
</evidence>
<keyword evidence="6" id="KW-0812">Transmembrane</keyword>
<keyword evidence="6" id="KW-0472">Membrane</keyword>
<dbReference type="NCBIfam" id="TIGR01488">
    <property type="entry name" value="HAD-SF-IB"/>
    <property type="match status" value="1"/>
</dbReference>
<accession>A0ABP9PHU6</accession>
<dbReference type="Gene3D" id="3.40.50.1000">
    <property type="entry name" value="HAD superfamily/HAD-like"/>
    <property type="match status" value="1"/>
</dbReference>